<evidence type="ECO:0000313" key="1">
    <source>
        <dbReference type="EMBL" id="KAI4331632.1"/>
    </source>
</evidence>
<sequence length="119" mass="12860">MSIVKFKFVVLIAVVVTMLTSTQFAKSTLTCNDVTTNVFACLSFLQTRAPLTGKCCRHIKALSNAAKTTLDRQTICSCLKSASSHVGGINFGRANSLSSRCGVRIGYRISPNIDCSRVH</sequence>
<keyword evidence="2" id="KW-1185">Reference proteome</keyword>
<evidence type="ECO:0000313" key="2">
    <source>
        <dbReference type="Proteomes" id="UP001057402"/>
    </source>
</evidence>
<dbReference type="EMBL" id="CM042887">
    <property type="protein sequence ID" value="KAI4331632.1"/>
    <property type="molecule type" value="Genomic_DNA"/>
</dbReference>
<gene>
    <name evidence="1" type="ORF">MLD38_029804</name>
</gene>
<name>A0ACB9N4V2_9MYRT</name>
<comment type="caution">
    <text evidence="1">The sequence shown here is derived from an EMBL/GenBank/DDBJ whole genome shotgun (WGS) entry which is preliminary data.</text>
</comment>
<organism evidence="1 2">
    <name type="scientific">Melastoma candidum</name>
    <dbReference type="NCBI Taxonomy" id="119954"/>
    <lineage>
        <taxon>Eukaryota</taxon>
        <taxon>Viridiplantae</taxon>
        <taxon>Streptophyta</taxon>
        <taxon>Embryophyta</taxon>
        <taxon>Tracheophyta</taxon>
        <taxon>Spermatophyta</taxon>
        <taxon>Magnoliopsida</taxon>
        <taxon>eudicotyledons</taxon>
        <taxon>Gunneridae</taxon>
        <taxon>Pentapetalae</taxon>
        <taxon>rosids</taxon>
        <taxon>malvids</taxon>
        <taxon>Myrtales</taxon>
        <taxon>Melastomataceae</taxon>
        <taxon>Melastomatoideae</taxon>
        <taxon>Melastomateae</taxon>
        <taxon>Melastoma</taxon>
    </lineage>
</organism>
<protein>
    <submittedName>
        <fullName evidence="1">Uncharacterized protein</fullName>
    </submittedName>
</protein>
<accession>A0ACB9N4V2</accession>
<reference evidence="2" key="1">
    <citation type="journal article" date="2023" name="Front. Plant Sci.">
        <title>Chromosomal-level genome assembly of Melastoma candidum provides insights into trichome evolution.</title>
        <authorList>
            <person name="Zhong Y."/>
            <person name="Wu W."/>
            <person name="Sun C."/>
            <person name="Zou P."/>
            <person name="Liu Y."/>
            <person name="Dai S."/>
            <person name="Zhou R."/>
        </authorList>
    </citation>
    <scope>NUCLEOTIDE SEQUENCE [LARGE SCALE GENOMIC DNA]</scope>
</reference>
<dbReference type="Proteomes" id="UP001057402">
    <property type="component" value="Chromosome 8"/>
</dbReference>
<proteinExistence type="predicted"/>